<evidence type="ECO:0000313" key="2">
    <source>
        <dbReference type="Proteomes" id="UP000800036"/>
    </source>
</evidence>
<name>A0A6A5VW16_9PLEO</name>
<sequence>MSTLIYDLCLLVINSNADNFSIVKNLNRRLRYVPVNLINTKLMVFVDGSFANNKDLSSQLGFILMLINKSTDANNTFIIYGNIIYYSLIKCKRVIWSVLASKIYSIVNGLPVVPLVIYIDSYSLYECLVKLGTTKEKRLIINIIALHHEDNPADAFTKVLLNRALERFVNSNKVIV</sequence>
<protein>
    <submittedName>
        <fullName evidence="1">Uncharacterized protein</fullName>
    </submittedName>
</protein>
<dbReference type="EMBL" id="ML976657">
    <property type="protein sequence ID" value="KAF1979932.1"/>
    <property type="molecule type" value="Genomic_DNA"/>
</dbReference>
<organism evidence="1 2">
    <name type="scientific">Bimuria novae-zelandiae CBS 107.79</name>
    <dbReference type="NCBI Taxonomy" id="1447943"/>
    <lineage>
        <taxon>Eukaryota</taxon>
        <taxon>Fungi</taxon>
        <taxon>Dikarya</taxon>
        <taxon>Ascomycota</taxon>
        <taxon>Pezizomycotina</taxon>
        <taxon>Dothideomycetes</taxon>
        <taxon>Pleosporomycetidae</taxon>
        <taxon>Pleosporales</taxon>
        <taxon>Massarineae</taxon>
        <taxon>Didymosphaeriaceae</taxon>
        <taxon>Bimuria</taxon>
    </lineage>
</organism>
<proteinExistence type="predicted"/>
<dbReference type="OrthoDB" id="3751033at2759"/>
<keyword evidence="2" id="KW-1185">Reference proteome</keyword>
<evidence type="ECO:0000313" key="1">
    <source>
        <dbReference type="EMBL" id="KAF1979932.1"/>
    </source>
</evidence>
<reference evidence="1" key="1">
    <citation type="journal article" date="2020" name="Stud. Mycol.">
        <title>101 Dothideomycetes genomes: a test case for predicting lifestyles and emergence of pathogens.</title>
        <authorList>
            <person name="Haridas S."/>
            <person name="Albert R."/>
            <person name="Binder M."/>
            <person name="Bloem J."/>
            <person name="Labutti K."/>
            <person name="Salamov A."/>
            <person name="Andreopoulos B."/>
            <person name="Baker S."/>
            <person name="Barry K."/>
            <person name="Bills G."/>
            <person name="Bluhm B."/>
            <person name="Cannon C."/>
            <person name="Castanera R."/>
            <person name="Culley D."/>
            <person name="Daum C."/>
            <person name="Ezra D."/>
            <person name="Gonzalez J."/>
            <person name="Henrissat B."/>
            <person name="Kuo A."/>
            <person name="Liang C."/>
            <person name="Lipzen A."/>
            <person name="Lutzoni F."/>
            <person name="Magnuson J."/>
            <person name="Mondo S."/>
            <person name="Nolan M."/>
            <person name="Ohm R."/>
            <person name="Pangilinan J."/>
            <person name="Park H.-J."/>
            <person name="Ramirez L."/>
            <person name="Alfaro M."/>
            <person name="Sun H."/>
            <person name="Tritt A."/>
            <person name="Yoshinaga Y."/>
            <person name="Zwiers L.-H."/>
            <person name="Turgeon B."/>
            <person name="Goodwin S."/>
            <person name="Spatafora J."/>
            <person name="Crous P."/>
            <person name="Grigoriev I."/>
        </authorList>
    </citation>
    <scope>NUCLEOTIDE SEQUENCE</scope>
    <source>
        <strain evidence="1">CBS 107.79</strain>
    </source>
</reference>
<dbReference type="Proteomes" id="UP000800036">
    <property type="component" value="Unassembled WGS sequence"/>
</dbReference>
<dbReference type="AlphaFoldDB" id="A0A6A5VW16"/>
<accession>A0A6A5VW16</accession>
<gene>
    <name evidence="1" type="ORF">BU23DRAFT_576770</name>
</gene>